<accession>A0A6I8M4X1</accession>
<evidence type="ECO:0000256" key="1">
    <source>
        <dbReference type="SAM" id="MobiDB-lite"/>
    </source>
</evidence>
<evidence type="ECO:0000313" key="2">
    <source>
        <dbReference type="EMBL" id="VVJ22683.1"/>
    </source>
</evidence>
<evidence type="ECO:0000313" key="3">
    <source>
        <dbReference type="Proteomes" id="UP000399805"/>
    </source>
</evidence>
<gene>
    <name evidence="2" type="ORF">AA23TX_07600</name>
</gene>
<name>A0A6I8M4X1_9PSEU</name>
<feature type="region of interest" description="Disordered" evidence="1">
    <location>
        <begin position="332"/>
        <end position="362"/>
    </location>
</feature>
<sequence>MAQRSPSPDGHPRRCGDSTHPPRTRRGGDRAPYPGARTHPATAGPRTTAVSSRPEGTPPQSRRRTSTASPEPTPASVWTCGPDPIDANVTWPVPIVERITTAFTAPGAHVVLIGAGAPSAARAATGTGVTVATGERVPAPVREAVRALGRTVTSTVVDTRPDAAVTPSRPFWADLVLDAATPSAALAGPAPVPERGTASGSGDAPGSLPAGSVDLVLAALPAHAAEWVPLDRLALLAAGLLRYGGIFAVYTHSDVNGGRLVDPTGAVVAAAQHADLLYLQHIVALYTPVRSGRLHAAPSPTVAAEYDRTAHRATVRGLPAPHLRAHSDIQLFAQPANPASPPPDPATGAPAAEDEPGHGGLR</sequence>
<keyword evidence="3" id="KW-1185">Reference proteome</keyword>
<organism evidence="2 3">
    <name type="scientific">Amycolatopsis camponoti</name>
    <dbReference type="NCBI Taxonomy" id="2606593"/>
    <lineage>
        <taxon>Bacteria</taxon>
        <taxon>Bacillati</taxon>
        <taxon>Actinomycetota</taxon>
        <taxon>Actinomycetes</taxon>
        <taxon>Pseudonocardiales</taxon>
        <taxon>Pseudonocardiaceae</taxon>
        <taxon>Amycolatopsis</taxon>
    </lineage>
</organism>
<protein>
    <submittedName>
        <fullName evidence="2">Uncharacterized protein</fullName>
    </submittedName>
</protein>
<reference evidence="2 3" key="1">
    <citation type="submission" date="2019-09" db="EMBL/GenBank/DDBJ databases">
        <authorList>
            <person name="Leyn A S."/>
        </authorList>
    </citation>
    <scope>NUCLEOTIDE SEQUENCE [LARGE SCALE GENOMIC DNA]</scope>
    <source>
        <strain evidence="2">AA231_1</strain>
    </source>
</reference>
<feature type="region of interest" description="Disordered" evidence="1">
    <location>
        <begin position="186"/>
        <end position="205"/>
    </location>
</feature>
<proteinExistence type="predicted"/>
<dbReference type="Proteomes" id="UP000399805">
    <property type="component" value="Unassembled WGS sequence"/>
</dbReference>
<feature type="region of interest" description="Disordered" evidence="1">
    <location>
        <begin position="1"/>
        <end position="81"/>
    </location>
</feature>
<dbReference type="EMBL" id="CABVGP010000003">
    <property type="protein sequence ID" value="VVJ22683.1"/>
    <property type="molecule type" value="Genomic_DNA"/>
</dbReference>
<dbReference type="AlphaFoldDB" id="A0A6I8M4X1"/>